<feature type="region of interest" description="Disordered" evidence="1">
    <location>
        <begin position="176"/>
        <end position="235"/>
    </location>
</feature>
<reference evidence="2" key="1">
    <citation type="submission" date="2019-03" db="EMBL/GenBank/DDBJ databases">
        <title>Improved annotation for the trematode Fasciola hepatica.</title>
        <authorList>
            <person name="Choi Y.-J."/>
            <person name="Martin J."/>
            <person name="Mitreva M."/>
        </authorList>
    </citation>
    <scope>NUCLEOTIDE SEQUENCE [LARGE SCALE GENOMIC DNA]</scope>
</reference>
<sequence>MVVHLIVFYLSSRQFHWSTSGGWETIRRLTYVTVSERTVGRLDLFFFTTVIKLFSEIQVLCLQLQEERQSEETTSLTESISTGSTRSFSVSTFTGQDRSSMISSIHADDPMSSLESLSLEYLQRLRGVHDGPRRSIIIMGEPGTTKVPLIISEPEAPRRVSLTLDPTILNLAKHKAETVEGNPSGEIHDTEKQERTTVRRRRKKPVARKSGGKRRQRKRKGRQSKGRGKTNGTEV</sequence>
<evidence type="ECO:0000313" key="3">
    <source>
        <dbReference type="Proteomes" id="UP000230066"/>
    </source>
</evidence>
<feature type="compositionally biased region" description="Basic residues" evidence="1">
    <location>
        <begin position="198"/>
        <end position="228"/>
    </location>
</feature>
<name>A0A4E0S2H4_FASHE</name>
<gene>
    <name evidence="2" type="ORF">D915_001577</name>
</gene>
<keyword evidence="3" id="KW-1185">Reference proteome</keyword>
<dbReference type="AlphaFoldDB" id="A0A4E0S2H4"/>
<feature type="compositionally biased region" description="Basic and acidic residues" evidence="1">
    <location>
        <begin position="186"/>
        <end position="197"/>
    </location>
</feature>
<accession>A0A4E0S2H4</accession>
<comment type="caution">
    <text evidence="2">The sequence shown here is derived from an EMBL/GenBank/DDBJ whole genome shotgun (WGS) entry which is preliminary data.</text>
</comment>
<evidence type="ECO:0000256" key="1">
    <source>
        <dbReference type="SAM" id="MobiDB-lite"/>
    </source>
</evidence>
<evidence type="ECO:0000313" key="2">
    <source>
        <dbReference type="EMBL" id="THD27622.1"/>
    </source>
</evidence>
<dbReference type="EMBL" id="JXXN02000368">
    <property type="protein sequence ID" value="THD27622.1"/>
    <property type="molecule type" value="Genomic_DNA"/>
</dbReference>
<proteinExistence type="predicted"/>
<organism evidence="2 3">
    <name type="scientific">Fasciola hepatica</name>
    <name type="common">Liver fluke</name>
    <dbReference type="NCBI Taxonomy" id="6192"/>
    <lineage>
        <taxon>Eukaryota</taxon>
        <taxon>Metazoa</taxon>
        <taxon>Spiralia</taxon>
        <taxon>Lophotrochozoa</taxon>
        <taxon>Platyhelminthes</taxon>
        <taxon>Trematoda</taxon>
        <taxon>Digenea</taxon>
        <taxon>Plagiorchiida</taxon>
        <taxon>Echinostomata</taxon>
        <taxon>Echinostomatoidea</taxon>
        <taxon>Fasciolidae</taxon>
        <taxon>Fasciola</taxon>
    </lineage>
</organism>
<dbReference type="Proteomes" id="UP000230066">
    <property type="component" value="Unassembled WGS sequence"/>
</dbReference>
<protein>
    <submittedName>
        <fullName evidence="2">Uncharacterized protein</fullName>
    </submittedName>
</protein>